<reference evidence="1 2" key="1">
    <citation type="journal article" date="2018" name="Mycol. Prog.">
        <title>Coniella lustricola, a new species from submerged detritus.</title>
        <authorList>
            <person name="Raudabaugh D.B."/>
            <person name="Iturriaga T."/>
            <person name="Carver A."/>
            <person name="Mondo S."/>
            <person name="Pangilinan J."/>
            <person name="Lipzen A."/>
            <person name="He G."/>
            <person name="Amirebrahimi M."/>
            <person name="Grigoriev I.V."/>
            <person name="Miller A.N."/>
        </authorList>
    </citation>
    <scope>NUCLEOTIDE SEQUENCE [LARGE SCALE GENOMIC DNA]</scope>
    <source>
        <strain evidence="1 2">B22-T-1</strain>
    </source>
</reference>
<dbReference type="Proteomes" id="UP000241462">
    <property type="component" value="Unassembled WGS sequence"/>
</dbReference>
<sequence length="160" mass="17320">MFFLKVSCSSRDAGADSDGIVRAGEDSGRVVSSTLACVLASFDKDMMAVFDEEKVKVPENGGRLSPKTIAKILTHFPSIACHMRCKYVPEEGWPTSLLACQMLLLAQKFHFKVDPTAAGSSRTQSCTLVCDGTVGAHHHIAQAVGVLNRTVTQFKRSDLM</sequence>
<name>A0A2T3A6A8_9PEZI</name>
<proteinExistence type="predicted"/>
<keyword evidence="2" id="KW-1185">Reference proteome</keyword>
<organism evidence="1 2">
    <name type="scientific">Coniella lustricola</name>
    <dbReference type="NCBI Taxonomy" id="2025994"/>
    <lineage>
        <taxon>Eukaryota</taxon>
        <taxon>Fungi</taxon>
        <taxon>Dikarya</taxon>
        <taxon>Ascomycota</taxon>
        <taxon>Pezizomycotina</taxon>
        <taxon>Sordariomycetes</taxon>
        <taxon>Sordariomycetidae</taxon>
        <taxon>Diaporthales</taxon>
        <taxon>Schizoparmaceae</taxon>
        <taxon>Coniella</taxon>
    </lineage>
</organism>
<evidence type="ECO:0000313" key="1">
    <source>
        <dbReference type="EMBL" id="PSR83631.1"/>
    </source>
</evidence>
<evidence type="ECO:0000313" key="2">
    <source>
        <dbReference type="Proteomes" id="UP000241462"/>
    </source>
</evidence>
<dbReference type="EMBL" id="KZ678457">
    <property type="protein sequence ID" value="PSR83631.1"/>
    <property type="molecule type" value="Genomic_DNA"/>
</dbReference>
<dbReference type="InParanoid" id="A0A2T3A6A8"/>
<accession>A0A2T3A6A8</accession>
<gene>
    <name evidence="1" type="ORF">BD289DRAFT_279369</name>
</gene>
<dbReference type="AlphaFoldDB" id="A0A2T3A6A8"/>
<protein>
    <submittedName>
        <fullName evidence="1">Uncharacterized protein</fullName>
    </submittedName>
</protein>